<accession>A0ABZ2IB63</accession>
<dbReference type="InterPro" id="IPR050623">
    <property type="entry name" value="Glucan_succinyl_AcylTrfase"/>
</dbReference>
<evidence type="ECO:0000259" key="2">
    <source>
        <dbReference type="Pfam" id="PF01757"/>
    </source>
</evidence>
<evidence type="ECO:0000313" key="3">
    <source>
        <dbReference type="EMBL" id="WWT54258.1"/>
    </source>
</evidence>
<dbReference type="GO" id="GO:0016746">
    <property type="term" value="F:acyltransferase activity"/>
    <property type="evidence" value="ECO:0007669"/>
    <property type="project" value="UniProtKB-KW"/>
</dbReference>
<keyword evidence="1" id="KW-1133">Transmembrane helix</keyword>
<feature type="transmembrane region" description="Helical" evidence="1">
    <location>
        <begin position="371"/>
        <end position="389"/>
    </location>
</feature>
<keyword evidence="3" id="KW-0012">Acyltransferase</keyword>
<feature type="domain" description="Acyltransferase 3" evidence="2">
    <location>
        <begin position="17"/>
        <end position="386"/>
    </location>
</feature>
<organism evidence="3 4">
    <name type="scientific">Brevundimonas olei</name>
    <dbReference type="NCBI Taxonomy" id="657642"/>
    <lineage>
        <taxon>Bacteria</taxon>
        <taxon>Pseudomonadati</taxon>
        <taxon>Pseudomonadota</taxon>
        <taxon>Alphaproteobacteria</taxon>
        <taxon>Caulobacterales</taxon>
        <taxon>Caulobacteraceae</taxon>
        <taxon>Brevundimonas</taxon>
    </lineage>
</organism>
<keyword evidence="1" id="KW-0472">Membrane</keyword>
<reference evidence="3 4" key="1">
    <citation type="submission" date="2024-02" db="EMBL/GenBank/DDBJ databases">
        <title>Distribution and functional of Brevundimonas-related endobacteria within Verticillium dahliae.</title>
        <authorList>
            <person name="Zeng H."/>
        </authorList>
    </citation>
    <scope>NUCLEOTIDE SEQUENCE [LARGE SCALE GENOMIC DNA]</scope>
    <source>
        <strain evidence="3 4">TRM 44200</strain>
    </source>
</reference>
<protein>
    <submittedName>
        <fullName evidence="3">Acyltransferase family protein</fullName>
    </submittedName>
</protein>
<feature type="transmembrane region" description="Helical" evidence="1">
    <location>
        <begin position="171"/>
        <end position="190"/>
    </location>
</feature>
<feature type="transmembrane region" description="Helical" evidence="1">
    <location>
        <begin position="211"/>
        <end position="231"/>
    </location>
</feature>
<dbReference type="EMBL" id="CP146369">
    <property type="protein sequence ID" value="WWT54258.1"/>
    <property type="molecule type" value="Genomic_DNA"/>
</dbReference>
<feature type="transmembrane region" description="Helical" evidence="1">
    <location>
        <begin position="303"/>
        <end position="325"/>
    </location>
</feature>
<dbReference type="Pfam" id="PF01757">
    <property type="entry name" value="Acyl_transf_3"/>
    <property type="match status" value="1"/>
</dbReference>
<feature type="transmembrane region" description="Helical" evidence="1">
    <location>
        <begin position="243"/>
        <end position="261"/>
    </location>
</feature>
<evidence type="ECO:0000313" key="4">
    <source>
        <dbReference type="Proteomes" id="UP001363460"/>
    </source>
</evidence>
<dbReference type="Proteomes" id="UP001363460">
    <property type="component" value="Chromosome"/>
</dbReference>
<evidence type="ECO:0000256" key="1">
    <source>
        <dbReference type="SAM" id="Phobius"/>
    </source>
</evidence>
<feature type="transmembrane region" description="Helical" evidence="1">
    <location>
        <begin position="337"/>
        <end position="359"/>
    </location>
</feature>
<feature type="transmembrane region" description="Helical" evidence="1">
    <location>
        <begin position="62"/>
        <end position="82"/>
    </location>
</feature>
<sequence length="428" mass="48217">MSSEPLASETPAVLRRHDLDWIRVCAFMLLILYHVGMFYVPWDWHVNSPRPVEWLEPVMQLTNPWRLTLLFLVSGAATRFLFDSFEREGKGAARRFAGSRTWRLLPPLLFAMFVIVPPQSYYEVVEAASGLGVVDPARSPWLADFWVKYATASGGWCDADGCLITPTWNHMWFVAYLFVYSLVLAGLLAFGRGLLPVIQSGLERALKRWGLLIWPVLWLFLLRWTLARIFPTTHALTDDWYNHAVSFSAFLFGFLSVRSVVLKATYERLRRPALILALGAWAGWAAYAWTYRDSGTPPEALRAAMRLVYALDQWAFIAAVMGYGARYLNRGGPWLRYLTGGVFCFYIVHQTITVVAAYHLSKLGLPQGLEAGLLIAVTFGGCWAAYEVARRLGPLGLVLGVKRNAGLAPRSRPVRLETREQQPVGQDG</sequence>
<dbReference type="PANTHER" id="PTHR36927:SF3">
    <property type="entry name" value="GLUCANS BIOSYNTHESIS PROTEIN C"/>
    <property type="match status" value="1"/>
</dbReference>
<dbReference type="RefSeq" id="WP_338576371.1">
    <property type="nucleotide sequence ID" value="NZ_CP146369.1"/>
</dbReference>
<feature type="transmembrane region" description="Helical" evidence="1">
    <location>
        <begin position="102"/>
        <end position="122"/>
    </location>
</feature>
<gene>
    <name evidence="3" type="ORF">V8J38_13565</name>
</gene>
<keyword evidence="3" id="KW-0808">Transferase</keyword>
<keyword evidence="4" id="KW-1185">Reference proteome</keyword>
<dbReference type="InterPro" id="IPR002656">
    <property type="entry name" value="Acyl_transf_3_dom"/>
</dbReference>
<keyword evidence="1" id="KW-0812">Transmembrane</keyword>
<proteinExistence type="predicted"/>
<feature type="transmembrane region" description="Helical" evidence="1">
    <location>
        <begin position="21"/>
        <end position="42"/>
    </location>
</feature>
<feature type="transmembrane region" description="Helical" evidence="1">
    <location>
        <begin position="273"/>
        <end position="291"/>
    </location>
</feature>
<name>A0ABZ2IB63_9CAUL</name>
<dbReference type="PANTHER" id="PTHR36927">
    <property type="entry name" value="BLR4337 PROTEIN"/>
    <property type="match status" value="1"/>
</dbReference>